<dbReference type="GeneID" id="139039410"/>
<reference evidence="2" key="1">
    <citation type="journal article" date="2022" name="J. Hered.">
        <title>A De Novo Chromosome-Level Genome Assembly of the White-Tailed Deer, Odocoileus Virginianus.</title>
        <authorList>
            <person name="London E.W."/>
            <person name="Roca A.L."/>
            <person name="Novakofski J.E."/>
            <person name="Mateus-Pinilla N.E."/>
        </authorList>
    </citation>
    <scope>NUCLEOTIDE SEQUENCE [LARGE SCALE GENOMIC DNA]</scope>
</reference>
<evidence type="ECO:0000313" key="2">
    <source>
        <dbReference type="Proteomes" id="UP001652640"/>
    </source>
</evidence>
<feature type="region of interest" description="Disordered" evidence="1">
    <location>
        <begin position="1"/>
        <end position="248"/>
    </location>
</feature>
<name>A0ABM4J871_ODOVR</name>
<dbReference type="RefSeq" id="XP_070336261.1">
    <property type="nucleotide sequence ID" value="XM_070480160.1"/>
</dbReference>
<keyword evidence="2" id="KW-1185">Reference proteome</keyword>
<dbReference type="GO" id="GO:0003743">
    <property type="term" value="F:translation initiation factor activity"/>
    <property type="evidence" value="ECO:0007669"/>
    <property type="project" value="UniProtKB-KW"/>
</dbReference>
<proteinExistence type="predicted"/>
<keyword evidence="3" id="KW-0648">Protein biosynthesis</keyword>
<feature type="region of interest" description="Disordered" evidence="1">
    <location>
        <begin position="279"/>
        <end position="307"/>
    </location>
</feature>
<protein>
    <submittedName>
        <fullName evidence="3">Translation initiation factor IF-2</fullName>
    </submittedName>
</protein>
<feature type="compositionally biased region" description="Low complexity" evidence="1">
    <location>
        <begin position="52"/>
        <end position="65"/>
    </location>
</feature>
<evidence type="ECO:0000256" key="1">
    <source>
        <dbReference type="SAM" id="MobiDB-lite"/>
    </source>
</evidence>
<feature type="compositionally biased region" description="Polar residues" evidence="1">
    <location>
        <begin position="1"/>
        <end position="11"/>
    </location>
</feature>
<reference evidence="3" key="2">
    <citation type="submission" date="2025-08" db="UniProtKB">
        <authorList>
            <consortium name="RefSeq"/>
        </authorList>
    </citation>
    <scope>IDENTIFICATION</scope>
    <source>
        <tissue evidence="3">Tongue muscle</tissue>
    </source>
</reference>
<evidence type="ECO:0000313" key="3">
    <source>
        <dbReference type="RefSeq" id="XP_070336261.1"/>
    </source>
</evidence>
<organism evidence="2 3">
    <name type="scientific">Odocoileus virginianus</name>
    <name type="common">White-tailed deer</name>
    <dbReference type="NCBI Taxonomy" id="9874"/>
    <lineage>
        <taxon>Eukaryota</taxon>
        <taxon>Metazoa</taxon>
        <taxon>Chordata</taxon>
        <taxon>Craniata</taxon>
        <taxon>Vertebrata</taxon>
        <taxon>Euteleostomi</taxon>
        <taxon>Mammalia</taxon>
        <taxon>Eutheria</taxon>
        <taxon>Laurasiatheria</taxon>
        <taxon>Artiodactyla</taxon>
        <taxon>Ruminantia</taxon>
        <taxon>Pecora</taxon>
        <taxon>Cervidae</taxon>
        <taxon>Odocoileinae</taxon>
        <taxon>Odocoileus</taxon>
    </lineage>
</organism>
<keyword evidence="3" id="KW-0396">Initiation factor</keyword>
<gene>
    <name evidence="3" type="primary">LOC139039410</name>
</gene>
<sequence length="307" mass="32310">MQKKTTVSRTGKSLCGARLFAGEPLPGRADSLPAAFTAGGGHAHAHLRRARPSSSSPPAHAQGPPRESPRTPRSLGGAAHAQSGGARQAPAPHPGGLCSEPDARPEANWEAESDVNRTSQPVSPAALRRRVSPERVETTTVTGFPVAQREWCGLQEGERKRSRSGPQRPTLTAFLSADRLGPRPARSTLRASASAPRPLGSGLGGSASERRASVAAQGKARSSPPRDVSESRTRTGGPPRSQPGVHSDLCLLQGLRRSWPAGGTGFRRQARQQDVICFSSSEEALPSPFPEEKTSFNTLSPQAAEDS</sequence>
<accession>A0ABM4J871</accession>
<dbReference type="Proteomes" id="UP001652640">
    <property type="component" value="Chromosome 18"/>
</dbReference>